<dbReference type="Pfam" id="PF25583">
    <property type="entry name" value="WCX"/>
    <property type="match status" value="1"/>
</dbReference>
<evidence type="ECO:0000259" key="2">
    <source>
        <dbReference type="Pfam" id="PF25583"/>
    </source>
</evidence>
<accession>A0A806K2F4</accession>
<dbReference type="PANTHER" id="PTHR34580">
    <property type="match status" value="1"/>
</dbReference>
<feature type="domain" description="WCX" evidence="2">
    <location>
        <begin position="314"/>
        <end position="373"/>
    </location>
</feature>
<dbReference type="EMBL" id="JQ844280">
    <property type="protein sequence ID" value="AGS54220.1"/>
    <property type="molecule type" value="Genomic_DNA"/>
</dbReference>
<organism evidence="3">
    <name type="scientific">uncultured bacterium contig00107</name>
    <dbReference type="NCBI Taxonomy" id="1181573"/>
    <lineage>
        <taxon>Bacteria</taxon>
        <taxon>environmental samples</taxon>
    </lineage>
</organism>
<protein>
    <recommendedName>
        <fullName evidence="4">WYL domain-containing protein</fullName>
    </recommendedName>
</protein>
<dbReference type="PANTHER" id="PTHR34580:SF1">
    <property type="entry name" value="PROTEIN PAFC"/>
    <property type="match status" value="1"/>
</dbReference>
<dbReference type="Pfam" id="PF13280">
    <property type="entry name" value="WYL"/>
    <property type="match status" value="1"/>
</dbReference>
<evidence type="ECO:0000313" key="3">
    <source>
        <dbReference type="EMBL" id="AGS54220.1"/>
    </source>
</evidence>
<dbReference type="AlphaFoldDB" id="A0A806K2F4"/>
<evidence type="ECO:0008006" key="4">
    <source>
        <dbReference type="Google" id="ProtNLM"/>
    </source>
</evidence>
<dbReference type="PROSITE" id="PS52050">
    <property type="entry name" value="WYL"/>
    <property type="match status" value="1"/>
</dbReference>
<feature type="domain" description="WYL" evidence="1">
    <location>
        <begin position="189"/>
        <end position="232"/>
    </location>
</feature>
<dbReference type="InterPro" id="IPR051534">
    <property type="entry name" value="CBASS_pafABC_assoc_protein"/>
</dbReference>
<dbReference type="InterPro" id="IPR057727">
    <property type="entry name" value="WCX_dom"/>
</dbReference>
<reference evidence="3" key="1">
    <citation type="submission" date="2012-03" db="EMBL/GenBank/DDBJ databases">
        <title>Functional metagenomics reveals considerable lignocellulase gene clusters in the gut microbiome of a wood-feeding higher termite.</title>
        <authorList>
            <person name="Liu N."/>
        </authorList>
    </citation>
    <scope>NUCLEOTIDE SEQUENCE</scope>
</reference>
<name>A0A806K2F4_9BACT</name>
<sequence>MSVEESCKSMIMVLDVLWRHSDEDHRLKQSQIAKHIREDYSVELQTKKIKRYLEWLVDLCTQFEDLPYQPYQIEYTEIAREDSDIWTDIYLEHDITDDELRMLIDGLLFSKYIPYSECKALIKKLEKLSSEHFQLKLKHIRRMTESRSENKDIFLTIGEICDAITKNKKLAFHFLEYGVDKVPRLVQKDGKTKEYVVSPYEIAVTNSRYYLICSHDGRDKFYHYRLDYIRDALVVSYGKRKPGEGPLSEGQKERLDYIRDILGIKNDKRRPIKEIVGVGRDLDLPKYMDEHIYMYTDDSASVVFRAPEYLVGPVLDWFGKSAVIVKDGDDSIRVTVDVSKKAMLYWALQYGISVEVLTPKELRDEIRDAVQGMWEKYCSTDEKIPTQNE</sequence>
<proteinExistence type="predicted"/>
<evidence type="ECO:0000259" key="1">
    <source>
        <dbReference type="Pfam" id="PF13280"/>
    </source>
</evidence>
<dbReference type="InterPro" id="IPR026881">
    <property type="entry name" value="WYL_dom"/>
</dbReference>